<dbReference type="EMBL" id="KL363393">
    <property type="protein sequence ID" value="KFD46116.1"/>
    <property type="molecule type" value="Genomic_DNA"/>
</dbReference>
<sequence length="102" mass="11627">MANMNAIRSVLPNAQIKGCLFHFSQSIWRRISSSGQTSSYRELGNSTRSCAFMLFGLPFVPVEDVEEKFDFISEQQADVNLDDLIDYVEGTHRHTSFYRASL</sequence>
<reference evidence="1 3" key="1">
    <citation type="journal article" date="2014" name="Nat. Genet.">
        <title>Genome and transcriptome of the porcine whipworm Trichuris suis.</title>
        <authorList>
            <person name="Jex A.R."/>
            <person name="Nejsum P."/>
            <person name="Schwarz E.M."/>
            <person name="Hu L."/>
            <person name="Young N.D."/>
            <person name="Hall R.S."/>
            <person name="Korhonen P.K."/>
            <person name="Liao S."/>
            <person name="Thamsborg S."/>
            <person name="Xia J."/>
            <person name="Xu P."/>
            <person name="Wang S."/>
            <person name="Scheerlinck J.P."/>
            <person name="Hofmann A."/>
            <person name="Sternberg P.W."/>
            <person name="Wang J."/>
            <person name="Gasser R.B."/>
        </authorList>
    </citation>
    <scope>NUCLEOTIDE SEQUENCE [LARGE SCALE GENOMIC DNA]</scope>
    <source>
        <strain evidence="2">DCEP-RM93F</strain>
        <strain evidence="1">DCEP-RM93M</strain>
    </source>
</reference>
<dbReference type="AlphaFoldDB" id="A0A085LMC0"/>
<dbReference type="EMBL" id="KL367730">
    <property type="protein sequence ID" value="KFD59818.1"/>
    <property type="molecule type" value="Genomic_DNA"/>
</dbReference>
<keyword evidence="3" id="KW-1185">Reference proteome</keyword>
<name>A0A085LMC0_9BILA</name>
<evidence type="ECO:0000313" key="3">
    <source>
        <dbReference type="Proteomes" id="UP000030764"/>
    </source>
</evidence>
<protein>
    <recommendedName>
        <fullName evidence="4">MULE transposase domain-containing protein</fullName>
    </recommendedName>
</protein>
<dbReference type="Proteomes" id="UP000030764">
    <property type="component" value="Unassembled WGS sequence"/>
</dbReference>
<accession>A0A085LMC0</accession>
<gene>
    <name evidence="1" type="ORF">M513_13011</name>
    <name evidence="2" type="ORF">M514_13011</name>
</gene>
<dbReference type="Proteomes" id="UP000030758">
    <property type="component" value="Unassembled WGS sequence"/>
</dbReference>
<proteinExistence type="predicted"/>
<organism evidence="1 3">
    <name type="scientific">Trichuris suis</name>
    <name type="common">pig whipworm</name>
    <dbReference type="NCBI Taxonomy" id="68888"/>
    <lineage>
        <taxon>Eukaryota</taxon>
        <taxon>Metazoa</taxon>
        <taxon>Ecdysozoa</taxon>
        <taxon>Nematoda</taxon>
        <taxon>Enoplea</taxon>
        <taxon>Dorylaimia</taxon>
        <taxon>Trichinellida</taxon>
        <taxon>Trichuridae</taxon>
        <taxon>Trichuris</taxon>
    </lineage>
</organism>
<evidence type="ECO:0000313" key="1">
    <source>
        <dbReference type="EMBL" id="KFD46116.1"/>
    </source>
</evidence>
<evidence type="ECO:0008006" key="4">
    <source>
        <dbReference type="Google" id="ProtNLM"/>
    </source>
</evidence>
<evidence type="ECO:0000313" key="2">
    <source>
        <dbReference type="EMBL" id="KFD59818.1"/>
    </source>
</evidence>